<dbReference type="OrthoDB" id="9773538at2"/>
<dbReference type="Pfam" id="PF01432">
    <property type="entry name" value="Peptidase_M3"/>
    <property type="match status" value="1"/>
</dbReference>
<evidence type="ECO:0000256" key="7">
    <source>
        <dbReference type="RuleBase" id="RU003435"/>
    </source>
</evidence>
<dbReference type="GO" id="GO:0005829">
    <property type="term" value="C:cytosol"/>
    <property type="evidence" value="ECO:0007669"/>
    <property type="project" value="UniProtKB-ARBA"/>
</dbReference>
<evidence type="ECO:0000313" key="9">
    <source>
        <dbReference type="EMBL" id="SFN33871.1"/>
    </source>
</evidence>
<dbReference type="InterPro" id="IPR024079">
    <property type="entry name" value="MetalloPept_cat_dom_sf"/>
</dbReference>
<dbReference type="GO" id="GO:0004180">
    <property type="term" value="F:carboxypeptidase activity"/>
    <property type="evidence" value="ECO:0007669"/>
    <property type="project" value="TreeGrafter"/>
</dbReference>
<dbReference type="InterPro" id="IPR001567">
    <property type="entry name" value="Pept_M3A_M3B_dom"/>
</dbReference>
<dbReference type="AlphaFoldDB" id="A0A1I4Y752"/>
<keyword evidence="3 7" id="KW-0479">Metal-binding</keyword>
<feature type="domain" description="Peptidase M3A/M3B catalytic" evidence="8">
    <location>
        <begin position="226"/>
        <end position="673"/>
    </location>
</feature>
<dbReference type="CDD" id="cd06456">
    <property type="entry name" value="M3A_DCP"/>
    <property type="match status" value="1"/>
</dbReference>
<dbReference type="Gene3D" id="1.20.1050.40">
    <property type="entry name" value="Endopeptidase. Chain P, domain 1"/>
    <property type="match status" value="1"/>
</dbReference>
<keyword evidence="2 7" id="KW-0645">Protease</keyword>
<evidence type="ECO:0000313" key="10">
    <source>
        <dbReference type="Proteomes" id="UP000199149"/>
    </source>
</evidence>
<dbReference type="STRING" id="684065.SAMN05421738_110150"/>
<comment type="similarity">
    <text evidence="1 7">Belongs to the peptidase M3 family.</text>
</comment>
<dbReference type="PANTHER" id="PTHR43660:SF1">
    <property type="entry name" value="DIPEPTIDYL CARBOXYPEPTIDASE"/>
    <property type="match status" value="1"/>
</dbReference>
<organism evidence="9 10">
    <name type="scientific">Algoriella xinjiangensis</name>
    <dbReference type="NCBI Taxonomy" id="684065"/>
    <lineage>
        <taxon>Bacteria</taxon>
        <taxon>Pseudomonadati</taxon>
        <taxon>Bacteroidota</taxon>
        <taxon>Flavobacteriia</taxon>
        <taxon>Flavobacteriales</taxon>
        <taxon>Weeksellaceae</taxon>
        <taxon>Algoriella</taxon>
    </lineage>
</organism>
<dbReference type="FunFam" id="3.40.390.10:FF:000009">
    <property type="entry name" value="Oligopeptidase A"/>
    <property type="match status" value="1"/>
</dbReference>
<dbReference type="InterPro" id="IPR024080">
    <property type="entry name" value="Neurolysin/TOP_N"/>
</dbReference>
<dbReference type="Gene3D" id="3.40.390.10">
    <property type="entry name" value="Collagenase (Catalytic Domain)"/>
    <property type="match status" value="1"/>
</dbReference>
<dbReference type="EMBL" id="FOUZ01000010">
    <property type="protein sequence ID" value="SFN33871.1"/>
    <property type="molecule type" value="Genomic_DNA"/>
</dbReference>
<evidence type="ECO:0000256" key="3">
    <source>
        <dbReference type="ARBA" id="ARBA00022723"/>
    </source>
</evidence>
<keyword evidence="6 7" id="KW-0482">Metalloprotease</keyword>
<dbReference type="Gene3D" id="1.10.1370.10">
    <property type="entry name" value="Neurolysin, domain 3"/>
    <property type="match status" value="1"/>
</dbReference>
<dbReference type="SUPFAM" id="SSF55486">
    <property type="entry name" value="Metalloproteases ('zincins'), catalytic domain"/>
    <property type="match status" value="1"/>
</dbReference>
<keyword evidence="10" id="KW-1185">Reference proteome</keyword>
<evidence type="ECO:0000256" key="5">
    <source>
        <dbReference type="ARBA" id="ARBA00022833"/>
    </source>
</evidence>
<evidence type="ECO:0000256" key="1">
    <source>
        <dbReference type="ARBA" id="ARBA00006040"/>
    </source>
</evidence>
<name>A0A1I4Y752_9FLAO</name>
<accession>A0A1I4Y752</accession>
<dbReference type="PANTHER" id="PTHR43660">
    <property type="entry name" value="DIPEPTIDYL CARBOXYPEPTIDASE"/>
    <property type="match status" value="1"/>
</dbReference>
<protein>
    <submittedName>
        <fullName evidence="9">Peptidyl-dipeptidase Dcp</fullName>
    </submittedName>
</protein>
<dbReference type="InterPro" id="IPR045090">
    <property type="entry name" value="Pept_M3A_M3B"/>
</dbReference>
<gene>
    <name evidence="9" type="ORF">SAMN05421738_110150</name>
</gene>
<keyword evidence="5 7" id="KW-0862">Zinc</keyword>
<reference evidence="10" key="1">
    <citation type="submission" date="2016-10" db="EMBL/GenBank/DDBJ databases">
        <authorList>
            <person name="Varghese N."/>
            <person name="Submissions S."/>
        </authorList>
    </citation>
    <scope>NUCLEOTIDE SEQUENCE [LARGE SCALE GENOMIC DNA]</scope>
    <source>
        <strain evidence="10">XJ109</strain>
    </source>
</reference>
<keyword evidence="4 7" id="KW-0378">Hydrolase</keyword>
<dbReference type="InterPro" id="IPR024077">
    <property type="entry name" value="Neurolysin/TOP_dom2"/>
</dbReference>
<sequence>MSNPLLEKFETPFESAPFSKIKNEDYKPAFIVAIKEAKDEVDAITSNPEAPTFENTIEAMELSGEKLGRISAIFFNLNSAETNDEMQQIAQEVSPLLSEFGNDVRLNQALFERIKKVYNQKEQLNLTAEQAYLLDKKYKGFSRNGANLNDEEKSKLREIDKQLSMLSLQFGQNVLAETNNYQLIITNENDLKGLPSYAIEQAKTDAEQKNSEGWVITLQAPSYIPFMQYAENRGLREKLFKANSVKAFQENEFNNEENVKQIVKLRHERAQILGYKTHAAYVLEERMAKTPETVLDFLNDLLVKAKPFAEKEIKELSDFAQEIDGIDTLQRWDHAYYAEKLKQKKFNLSEEELKPYFQLENVTQGAFDIATKLYGITFKEINTIDKYNDEVITYEVLDKDGNFLSLLYADFFPRAGKRPGAWMTSFREASNVNGVTKRPHISIVCNFTKPTKDTPSLLTFQEVTTLFHEFGHALHGMLPNTVYESLAGTNVYWDFVELPSQFYENFCYEPEALKLFAKHYKTSEIIPQELIEKVKESSSYMEGYQTVRQLSLGLLDMAYHANNLKEIDNLQAFEKESFKATELYPEVENNMTSTSFSHIFQGGYSSGYYSYKWAEVLDADAFEFFKETGIFNPETAQKFHKLLSSGGTIEPMELYENFRGHKPTPDALLKRAGLVKA</sequence>
<comment type="cofactor">
    <cofactor evidence="7">
        <name>Zn(2+)</name>
        <dbReference type="ChEBI" id="CHEBI:29105"/>
    </cofactor>
    <text evidence="7">Binds 1 zinc ion.</text>
</comment>
<dbReference type="GO" id="GO:0006508">
    <property type="term" value="P:proteolysis"/>
    <property type="evidence" value="ECO:0007669"/>
    <property type="project" value="UniProtKB-KW"/>
</dbReference>
<evidence type="ECO:0000259" key="8">
    <source>
        <dbReference type="Pfam" id="PF01432"/>
    </source>
</evidence>
<dbReference type="InterPro" id="IPR034005">
    <property type="entry name" value="M3A_DCP"/>
</dbReference>
<dbReference type="GO" id="GO:0046872">
    <property type="term" value="F:metal ion binding"/>
    <property type="evidence" value="ECO:0007669"/>
    <property type="project" value="UniProtKB-UniRule"/>
</dbReference>
<dbReference type="RefSeq" id="WP_092908716.1">
    <property type="nucleotide sequence ID" value="NZ_FOUZ01000010.1"/>
</dbReference>
<proteinExistence type="inferred from homology"/>
<evidence type="ECO:0000256" key="4">
    <source>
        <dbReference type="ARBA" id="ARBA00022801"/>
    </source>
</evidence>
<evidence type="ECO:0000256" key="2">
    <source>
        <dbReference type="ARBA" id="ARBA00022670"/>
    </source>
</evidence>
<dbReference type="Proteomes" id="UP000199149">
    <property type="component" value="Unassembled WGS sequence"/>
</dbReference>
<dbReference type="GO" id="GO:0004222">
    <property type="term" value="F:metalloendopeptidase activity"/>
    <property type="evidence" value="ECO:0007669"/>
    <property type="project" value="InterPro"/>
</dbReference>
<evidence type="ECO:0000256" key="6">
    <source>
        <dbReference type="ARBA" id="ARBA00023049"/>
    </source>
</evidence>